<dbReference type="CDD" id="cd02440">
    <property type="entry name" value="AdoMet_MTases"/>
    <property type="match status" value="1"/>
</dbReference>
<keyword evidence="3" id="KW-1185">Reference proteome</keyword>
<dbReference type="Pfam" id="PF10294">
    <property type="entry name" value="Methyltransf_16"/>
    <property type="match status" value="1"/>
</dbReference>
<keyword evidence="2" id="KW-0808">Transferase</keyword>
<dbReference type="PANTHER" id="PTHR14614">
    <property type="entry name" value="HEPATOCELLULAR CARCINOMA-ASSOCIATED ANTIGEN"/>
    <property type="match status" value="1"/>
</dbReference>
<feature type="compositionally biased region" description="Acidic residues" evidence="1">
    <location>
        <begin position="9"/>
        <end position="22"/>
    </location>
</feature>
<dbReference type="PROSITE" id="PS51560">
    <property type="entry name" value="SAM_MT_NNT1"/>
    <property type="match status" value="1"/>
</dbReference>
<accession>A0AAJ5YT03</accession>
<sequence length="251" mass="28071">MSPASCASEGEDEDQWDLFQEPDDFRPKSPPPTEVLQHLYDGTEVSLKLVGSHPLWGHHLWNAAPVMADYLQEHAEKFCAGRVILELGAAAGLPSIAADRAGASRVIATDYPDPDLLQTLQLNIDQNACKHTKTQGFIWGSDPSTLFTLAPNQYDTILMSDLVFNHQAHDALLNTCDACLTRDSHRTPCVLVFFTHHRPHLAEKDTNFFQLAKVRGYRCSRIREWRREPMFPDDPGDAEVKGSNGGHLRKS</sequence>
<dbReference type="InterPro" id="IPR025784">
    <property type="entry name" value="EFM7"/>
</dbReference>
<feature type="region of interest" description="Disordered" evidence="1">
    <location>
        <begin position="1"/>
        <end position="31"/>
    </location>
</feature>
<dbReference type="GO" id="GO:0008112">
    <property type="term" value="F:nicotinamide N-methyltransferase activity"/>
    <property type="evidence" value="ECO:0007669"/>
    <property type="project" value="UniProtKB-EC"/>
</dbReference>
<dbReference type="GO" id="GO:0005737">
    <property type="term" value="C:cytoplasm"/>
    <property type="evidence" value="ECO:0007669"/>
    <property type="project" value="TreeGrafter"/>
</dbReference>
<feature type="region of interest" description="Disordered" evidence="1">
    <location>
        <begin position="230"/>
        <end position="251"/>
    </location>
</feature>
<protein>
    <submittedName>
        <fullName evidence="2">Nicotinamide N-methyltransferase</fullName>
        <ecNumber evidence="2">2.1.1.1</ecNumber>
    </submittedName>
</protein>
<dbReference type="SUPFAM" id="SSF53335">
    <property type="entry name" value="S-adenosyl-L-methionine-dependent methyltransferases"/>
    <property type="match status" value="1"/>
</dbReference>
<dbReference type="InterPro" id="IPR019410">
    <property type="entry name" value="Methyltransf_16"/>
</dbReference>
<dbReference type="GO" id="GO:0032259">
    <property type="term" value="P:methylation"/>
    <property type="evidence" value="ECO:0007669"/>
    <property type="project" value="UniProtKB-KW"/>
</dbReference>
<dbReference type="EC" id="2.1.1.1" evidence="2"/>
<dbReference type="AlphaFoldDB" id="A0AAJ5YT03"/>
<organism evidence="2 3">
    <name type="scientific">Malassezia yamatoensis</name>
    <dbReference type="NCBI Taxonomy" id="253288"/>
    <lineage>
        <taxon>Eukaryota</taxon>
        <taxon>Fungi</taxon>
        <taxon>Dikarya</taxon>
        <taxon>Basidiomycota</taxon>
        <taxon>Ustilaginomycotina</taxon>
        <taxon>Malasseziomycetes</taxon>
        <taxon>Malasseziales</taxon>
        <taxon>Malasseziaceae</taxon>
        <taxon>Malassezia</taxon>
    </lineage>
</organism>
<dbReference type="PANTHER" id="PTHR14614:SF130">
    <property type="entry name" value="PROTEIN-LYSINE N-METHYLTRANSFERASE EEF2KMT"/>
    <property type="match status" value="1"/>
</dbReference>
<dbReference type="EMBL" id="CP119945">
    <property type="protein sequence ID" value="WFC99660.1"/>
    <property type="molecule type" value="Genomic_DNA"/>
</dbReference>
<dbReference type="InterPro" id="IPR029063">
    <property type="entry name" value="SAM-dependent_MTases_sf"/>
</dbReference>
<evidence type="ECO:0000313" key="3">
    <source>
        <dbReference type="Proteomes" id="UP001219567"/>
    </source>
</evidence>
<gene>
    <name evidence="2" type="primary">EFM7</name>
    <name evidence="2" type="ORF">MYAM1_002405</name>
</gene>
<dbReference type="Gene3D" id="3.40.50.150">
    <property type="entry name" value="Vaccinia Virus protein VP39"/>
    <property type="match status" value="1"/>
</dbReference>
<dbReference type="Proteomes" id="UP001219567">
    <property type="component" value="Chromosome 3"/>
</dbReference>
<keyword evidence="2" id="KW-0489">Methyltransferase</keyword>
<evidence type="ECO:0000313" key="2">
    <source>
        <dbReference type="EMBL" id="WFC99660.1"/>
    </source>
</evidence>
<evidence type="ECO:0000256" key="1">
    <source>
        <dbReference type="SAM" id="MobiDB-lite"/>
    </source>
</evidence>
<proteinExistence type="predicted"/>
<name>A0AAJ5YT03_9BASI</name>
<reference evidence="2 3" key="1">
    <citation type="submission" date="2023-03" db="EMBL/GenBank/DDBJ databases">
        <title>Mating type loci evolution in Malassezia.</title>
        <authorList>
            <person name="Coelho M.A."/>
        </authorList>
    </citation>
    <scope>NUCLEOTIDE SEQUENCE [LARGE SCALE GENOMIC DNA]</scope>
    <source>
        <strain evidence="2 3">CBS 9725</strain>
    </source>
</reference>